<feature type="compositionally biased region" description="Acidic residues" evidence="1">
    <location>
        <begin position="48"/>
        <end position="60"/>
    </location>
</feature>
<gene>
    <name evidence="2" type="ORF">SAMN04487775_10797</name>
</gene>
<dbReference type="EMBL" id="FORI01000007">
    <property type="protein sequence ID" value="SFI86245.1"/>
    <property type="molecule type" value="Genomic_DNA"/>
</dbReference>
<dbReference type="AlphaFoldDB" id="A0A1I3LP19"/>
<evidence type="ECO:0000256" key="1">
    <source>
        <dbReference type="SAM" id="MobiDB-lite"/>
    </source>
</evidence>
<proteinExistence type="predicted"/>
<reference evidence="3" key="1">
    <citation type="submission" date="2016-10" db="EMBL/GenBank/DDBJ databases">
        <authorList>
            <person name="Varghese N."/>
            <person name="Submissions S."/>
        </authorList>
    </citation>
    <scope>NUCLEOTIDE SEQUENCE [LARGE SCALE GENOMIC DNA]</scope>
    <source>
        <strain evidence="3">XBD1002</strain>
    </source>
</reference>
<keyword evidence="3" id="KW-1185">Reference proteome</keyword>
<dbReference type="RefSeq" id="WP_074932315.1">
    <property type="nucleotide sequence ID" value="NZ_FORI01000007.1"/>
</dbReference>
<accession>A0A1I3LP19</accession>
<protein>
    <submittedName>
        <fullName evidence="2">Uncharacterized protein</fullName>
    </submittedName>
</protein>
<evidence type="ECO:0000313" key="3">
    <source>
        <dbReference type="Proteomes" id="UP000182737"/>
    </source>
</evidence>
<sequence>MKKQFRKLNINFKYHNKNSDFDGLEIGLEFDGSTLDDGNFSDSQISYDDQDLIEEDSDDE</sequence>
<name>A0A1I3LP19_9SPIR</name>
<feature type="region of interest" description="Disordered" evidence="1">
    <location>
        <begin position="39"/>
        <end position="60"/>
    </location>
</feature>
<organism evidence="2 3">
    <name type="scientific">Treponema bryantii</name>
    <dbReference type="NCBI Taxonomy" id="163"/>
    <lineage>
        <taxon>Bacteria</taxon>
        <taxon>Pseudomonadati</taxon>
        <taxon>Spirochaetota</taxon>
        <taxon>Spirochaetia</taxon>
        <taxon>Spirochaetales</taxon>
        <taxon>Treponemataceae</taxon>
        <taxon>Treponema</taxon>
    </lineage>
</organism>
<dbReference type="Proteomes" id="UP000182737">
    <property type="component" value="Unassembled WGS sequence"/>
</dbReference>
<evidence type="ECO:0000313" key="2">
    <source>
        <dbReference type="EMBL" id="SFI86245.1"/>
    </source>
</evidence>